<dbReference type="RefSeq" id="WP_071494240.1">
    <property type="nucleotide sequence ID" value="NZ_LT629702.1"/>
</dbReference>
<name>A0A1V2J8S6_PSEAZ</name>
<protein>
    <submittedName>
        <fullName evidence="1">Type III secretion protein</fullName>
    </submittedName>
</protein>
<accession>A0A1V2J8S6</accession>
<dbReference type="AlphaFoldDB" id="A0A1V2J8S6"/>
<organism evidence="1 2">
    <name type="scientific">Pseudomonas azotoformans</name>
    <dbReference type="NCBI Taxonomy" id="47878"/>
    <lineage>
        <taxon>Bacteria</taxon>
        <taxon>Pseudomonadati</taxon>
        <taxon>Pseudomonadota</taxon>
        <taxon>Gammaproteobacteria</taxon>
        <taxon>Pseudomonadales</taxon>
        <taxon>Pseudomonadaceae</taxon>
        <taxon>Pseudomonas</taxon>
    </lineage>
</organism>
<keyword evidence="2" id="KW-1185">Reference proteome</keyword>
<comment type="caution">
    <text evidence="1">The sequence shown here is derived from an EMBL/GenBank/DDBJ whole genome shotgun (WGS) entry which is preliminary data.</text>
</comment>
<evidence type="ECO:0000313" key="2">
    <source>
        <dbReference type="Proteomes" id="UP000188559"/>
    </source>
</evidence>
<dbReference type="GeneID" id="57377577"/>
<dbReference type="EMBL" id="MNPV01000008">
    <property type="protein sequence ID" value="ONH41655.1"/>
    <property type="molecule type" value="Genomic_DNA"/>
</dbReference>
<dbReference type="Proteomes" id="UP000188559">
    <property type="component" value="Unassembled WGS sequence"/>
</dbReference>
<reference evidence="1 2" key="1">
    <citation type="submission" date="2016-10" db="EMBL/GenBank/DDBJ databases">
        <title>Pseudomonas lactis sp. nov. and Pseudomonas paralactis sp. nov., isolated from bovine raw milk.</title>
        <authorList>
            <person name="Von Neubeck M."/>
            <person name="Huptas C."/>
            <person name="Glueck C."/>
            <person name="Krewinkel M."/>
            <person name="Stoeckel M."/>
            <person name="Stressler T."/>
            <person name="Fischer L."/>
            <person name="Hinrichs J."/>
            <person name="Scherer S."/>
            <person name="Wenning M."/>
        </authorList>
    </citation>
    <scope>NUCLEOTIDE SEQUENCE [LARGE SCALE GENOMIC DNA]</scope>
    <source>
        <strain evidence="1 2">DSM 18862</strain>
    </source>
</reference>
<sequence>MNKNLMWVRWWVSPWENAHRDWRMQNRFVETEALSRAYHQRVSLLFEIEPELPPRPSEPVFQLVLTCSPSQQDLALLLVREIDNPSHDSRLNQAHHLWCQRLTKAMTPEVLLPVNVDDPLHYLRAWVSPAIWQRLRLSFARERVLELESHPRLLSTHGRLDTMWQAALWRATSTPLNETQHLPS</sequence>
<proteinExistence type="predicted"/>
<evidence type="ECO:0000313" key="1">
    <source>
        <dbReference type="EMBL" id="ONH41655.1"/>
    </source>
</evidence>
<gene>
    <name evidence="1" type="ORF">BLL37_26245</name>
</gene>